<evidence type="ECO:0000313" key="1">
    <source>
        <dbReference type="EMBL" id="QCI79958.1"/>
    </source>
</evidence>
<evidence type="ECO:0000313" key="2">
    <source>
        <dbReference type="Proteomes" id="UP000298714"/>
    </source>
</evidence>
<gene>
    <name evidence="1" type="ORF">E6W36_11880</name>
</gene>
<dbReference type="KEGG" id="hgn:E6W36_11880"/>
<keyword evidence="2" id="KW-1185">Reference proteome</keyword>
<name>A0A4D7C8U8_9SPHN</name>
<protein>
    <submittedName>
        <fullName evidence="1">Uncharacterized protein</fullName>
    </submittedName>
</protein>
<organism evidence="1 2">
    <name type="scientific">Hankyongella ginsenosidimutans</name>
    <dbReference type="NCBI Taxonomy" id="1763828"/>
    <lineage>
        <taxon>Bacteria</taxon>
        <taxon>Pseudomonadati</taxon>
        <taxon>Pseudomonadota</taxon>
        <taxon>Alphaproteobacteria</taxon>
        <taxon>Sphingomonadales</taxon>
        <taxon>Sphingomonadaceae</taxon>
        <taxon>Hankyongella</taxon>
    </lineage>
</organism>
<accession>A0A4D7C8U8</accession>
<proteinExistence type="predicted"/>
<reference evidence="2" key="1">
    <citation type="submission" date="2019-04" db="EMBL/GenBank/DDBJ databases">
        <title>Complete genome sequence of Sphingomonas sp. W1-2-3.</title>
        <authorList>
            <person name="Im W.T."/>
        </authorList>
    </citation>
    <scope>NUCLEOTIDE SEQUENCE [LARGE SCALE GENOMIC DNA]</scope>
    <source>
        <strain evidence="2">W1-2-3</strain>
    </source>
</reference>
<sequence>MQRYSWNGKDVRIIGYRKGNDDLQEILRLTPGLANVRNSTEEVPVATPAGQPFDITADLLVPPQAEAGE</sequence>
<dbReference type="EMBL" id="CP039704">
    <property type="protein sequence ID" value="QCI79958.1"/>
    <property type="molecule type" value="Genomic_DNA"/>
</dbReference>
<dbReference type="AlphaFoldDB" id="A0A4D7C8U8"/>
<dbReference type="Proteomes" id="UP000298714">
    <property type="component" value="Chromosome"/>
</dbReference>